<comment type="caution">
    <text evidence="1">The sequence shown here is derived from an EMBL/GenBank/DDBJ whole genome shotgun (WGS) entry which is preliminary data.</text>
</comment>
<organism evidence="1">
    <name type="scientific">mine drainage metagenome</name>
    <dbReference type="NCBI Taxonomy" id="410659"/>
    <lineage>
        <taxon>unclassified sequences</taxon>
        <taxon>metagenomes</taxon>
        <taxon>ecological metagenomes</taxon>
    </lineage>
</organism>
<reference evidence="1" key="1">
    <citation type="submission" date="2016-10" db="EMBL/GenBank/DDBJ databases">
        <title>Sequence of Gallionella enrichment culture.</title>
        <authorList>
            <person name="Poehlein A."/>
            <person name="Muehling M."/>
            <person name="Daniel R."/>
        </authorList>
    </citation>
    <scope>NUCLEOTIDE SEQUENCE</scope>
</reference>
<accession>A0A1J5QWA7</accession>
<name>A0A1J5QWA7_9ZZZZ</name>
<gene>
    <name evidence="1" type="ORF">GALL_380670</name>
</gene>
<evidence type="ECO:0000313" key="1">
    <source>
        <dbReference type="EMBL" id="OIQ80181.1"/>
    </source>
</evidence>
<dbReference type="AlphaFoldDB" id="A0A1J5QWA7"/>
<protein>
    <submittedName>
        <fullName evidence="1">Uncharacterized protein</fullName>
    </submittedName>
</protein>
<proteinExistence type="predicted"/>
<sequence>MRELTLNEICTVAGGLPQAPAPVRGQPGFQRFPQSPVPLPATHHANPVGATLGCATLAGGAALMALPFIEVGGPMIAFEATNFACHLAFPN</sequence>
<dbReference type="EMBL" id="MLJW01001097">
    <property type="protein sequence ID" value="OIQ80181.1"/>
    <property type="molecule type" value="Genomic_DNA"/>
</dbReference>